<reference evidence="2 3" key="1">
    <citation type="submission" date="2018-11" db="EMBL/GenBank/DDBJ databases">
        <authorList>
            <consortium name="Pathogen Informatics"/>
        </authorList>
    </citation>
    <scope>NUCLEOTIDE SEQUENCE [LARGE SCALE GENOMIC DNA]</scope>
</reference>
<keyword evidence="3" id="KW-1185">Reference proteome</keyword>
<evidence type="ECO:0000256" key="1">
    <source>
        <dbReference type="SAM" id="Phobius"/>
    </source>
</evidence>
<proteinExistence type="predicted"/>
<keyword evidence="1" id="KW-0472">Membrane</keyword>
<protein>
    <submittedName>
        <fullName evidence="2">Uncharacterized protein</fullName>
    </submittedName>
</protein>
<accession>A0A3P7Q2Y9</accession>
<dbReference type="Proteomes" id="UP000281553">
    <property type="component" value="Unassembled WGS sequence"/>
</dbReference>
<feature type="transmembrane region" description="Helical" evidence="1">
    <location>
        <begin position="46"/>
        <end position="67"/>
    </location>
</feature>
<name>A0A3P7Q2Y9_DIBLA</name>
<evidence type="ECO:0000313" key="2">
    <source>
        <dbReference type="EMBL" id="VDN49711.1"/>
    </source>
</evidence>
<sequence length="76" mass="8584">MNGYIKETPMYYELQTTDGPTKKEFNPKPESVAQNRAYYVTDFTGVASVTSQSWVLLGILFISLFSLQMTNMCSAE</sequence>
<keyword evidence="1" id="KW-0812">Transmembrane</keyword>
<gene>
    <name evidence="2" type="ORF">DILT_LOCUS19864</name>
</gene>
<keyword evidence="1" id="KW-1133">Transmembrane helix</keyword>
<dbReference type="EMBL" id="UYRU01123573">
    <property type="protein sequence ID" value="VDN49711.1"/>
    <property type="molecule type" value="Genomic_DNA"/>
</dbReference>
<dbReference type="AlphaFoldDB" id="A0A3P7Q2Y9"/>
<organism evidence="2 3">
    <name type="scientific">Dibothriocephalus latus</name>
    <name type="common">Fish tapeworm</name>
    <name type="synonym">Diphyllobothrium latum</name>
    <dbReference type="NCBI Taxonomy" id="60516"/>
    <lineage>
        <taxon>Eukaryota</taxon>
        <taxon>Metazoa</taxon>
        <taxon>Spiralia</taxon>
        <taxon>Lophotrochozoa</taxon>
        <taxon>Platyhelminthes</taxon>
        <taxon>Cestoda</taxon>
        <taxon>Eucestoda</taxon>
        <taxon>Diphyllobothriidea</taxon>
        <taxon>Diphyllobothriidae</taxon>
        <taxon>Dibothriocephalus</taxon>
    </lineage>
</organism>
<evidence type="ECO:0000313" key="3">
    <source>
        <dbReference type="Proteomes" id="UP000281553"/>
    </source>
</evidence>